<evidence type="ECO:0000313" key="1">
    <source>
        <dbReference type="EMBL" id="CAK1552961.1"/>
    </source>
</evidence>
<name>A0AAV1JUJ6_9NEOP</name>
<dbReference type="AlphaFoldDB" id="A0AAV1JUJ6"/>
<reference evidence="1 2" key="1">
    <citation type="submission" date="2023-11" db="EMBL/GenBank/DDBJ databases">
        <authorList>
            <person name="Okamura Y."/>
        </authorList>
    </citation>
    <scope>NUCLEOTIDE SEQUENCE [LARGE SCALE GENOMIC DNA]</scope>
</reference>
<comment type="caution">
    <text evidence="1">The sequence shown here is derived from an EMBL/GenBank/DDBJ whole genome shotgun (WGS) entry which is preliminary data.</text>
</comment>
<sequence>MSRSSHHRTHHRAVVTKIRVTVGVGHRVRRHRLTVLHPNFGGFRKHENDNTARAQRPTRGSCTFDIRVCHRGAHGMVWRGVLSPPSTAWPRLKASRVVANRAALYQIDTPRSASRAYCFYSKYKIIERAIVV</sequence>
<accession>A0AAV1JUJ6</accession>
<dbReference type="Proteomes" id="UP001497472">
    <property type="component" value="Unassembled WGS sequence"/>
</dbReference>
<organism evidence="1 2">
    <name type="scientific">Leptosia nina</name>
    <dbReference type="NCBI Taxonomy" id="320188"/>
    <lineage>
        <taxon>Eukaryota</taxon>
        <taxon>Metazoa</taxon>
        <taxon>Ecdysozoa</taxon>
        <taxon>Arthropoda</taxon>
        <taxon>Hexapoda</taxon>
        <taxon>Insecta</taxon>
        <taxon>Pterygota</taxon>
        <taxon>Neoptera</taxon>
        <taxon>Endopterygota</taxon>
        <taxon>Lepidoptera</taxon>
        <taxon>Glossata</taxon>
        <taxon>Ditrysia</taxon>
        <taxon>Papilionoidea</taxon>
        <taxon>Pieridae</taxon>
        <taxon>Pierinae</taxon>
        <taxon>Leptosia</taxon>
    </lineage>
</organism>
<gene>
    <name evidence="1" type="ORF">LNINA_LOCUS11985</name>
</gene>
<evidence type="ECO:0000313" key="2">
    <source>
        <dbReference type="Proteomes" id="UP001497472"/>
    </source>
</evidence>
<dbReference type="EMBL" id="CAVLEF010000203">
    <property type="protein sequence ID" value="CAK1552961.1"/>
    <property type="molecule type" value="Genomic_DNA"/>
</dbReference>
<keyword evidence="2" id="KW-1185">Reference proteome</keyword>
<proteinExistence type="predicted"/>
<protein>
    <submittedName>
        <fullName evidence="1">Uncharacterized protein</fullName>
    </submittedName>
</protein>